<dbReference type="KEGG" id="fsn:GS03_02533"/>
<sequence>MALDRIENLLEKYFEAETSIAEEKELKDYFASSDVAQHLEQYKPIFGYAVQAKQEQFTATIPLNTIKRKRVVWLSVAASVAVLLGVGLFTFNNYNQPKSGEFGTYDDPEVAFRETQKALAMISESVNKGIGSMQYLNEYEQSKNRIFKK</sequence>
<feature type="transmembrane region" description="Helical" evidence="1">
    <location>
        <begin position="71"/>
        <end position="91"/>
    </location>
</feature>
<accession>A0A4P7PVK8</accession>
<dbReference type="AlphaFoldDB" id="A0A4P7PVK8"/>
<organism evidence="2 3">
    <name type="scientific">Flavobacterium sangjuense</name>
    <dbReference type="NCBI Taxonomy" id="2518177"/>
    <lineage>
        <taxon>Bacteria</taxon>
        <taxon>Pseudomonadati</taxon>
        <taxon>Bacteroidota</taxon>
        <taxon>Flavobacteriia</taxon>
        <taxon>Flavobacteriales</taxon>
        <taxon>Flavobacteriaceae</taxon>
        <taxon>Flavobacterium</taxon>
    </lineage>
</organism>
<proteinExistence type="predicted"/>
<evidence type="ECO:0000313" key="2">
    <source>
        <dbReference type="EMBL" id="QBZ99018.1"/>
    </source>
</evidence>
<reference evidence="2 3" key="1">
    <citation type="submission" date="2019-04" db="EMBL/GenBank/DDBJ databases">
        <title>Flavobacterium sp. GS03.</title>
        <authorList>
            <person name="Kim H."/>
        </authorList>
    </citation>
    <scope>NUCLEOTIDE SEQUENCE [LARGE SCALE GENOMIC DNA]</scope>
    <source>
        <strain evidence="2 3">GS03</strain>
    </source>
</reference>
<dbReference type="RefSeq" id="WP_136152889.1">
    <property type="nucleotide sequence ID" value="NZ_CP038810.1"/>
</dbReference>
<dbReference type="OrthoDB" id="1098521at2"/>
<dbReference type="EMBL" id="CP038810">
    <property type="protein sequence ID" value="QBZ99018.1"/>
    <property type="molecule type" value="Genomic_DNA"/>
</dbReference>
<protein>
    <submittedName>
        <fullName evidence="2">Uncharacterized protein</fullName>
    </submittedName>
</protein>
<evidence type="ECO:0000313" key="3">
    <source>
        <dbReference type="Proteomes" id="UP000296862"/>
    </source>
</evidence>
<keyword evidence="1" id="KW-0472">Membrane</keyword>
<gene>
    <name evidence="2" type="ORF">GS03_02533</name>
</gene>
<keyword evidence="1" id="KW-1133">Transmembrane helix</keyword>
<dbReference type="Proteomes" id="UP000296862">
    <property type="component" value="Chromosome"/>
</dbReference>
<evidence type="ECO:0000256" key="1">
    <source>
        <dbReference type="SAM" id="Phobius"/>
    </source>
</evidence>
<keyword evidence="1" id="KW-0812">Transmembrane</keyword>
<keyword evidence="3" id="KW-1185">Reference proteome</keyword>
<name>A0A4P7PVK8_9FLAO</name>